<keyword evidence="1" id="KW-1133">Transmembrane helix</keyword>
<protein>
    <submittedName>
        <fullName evidence="2">Uncharacterized protein</fullName>
    </submittedName>
</protein>
<evidence type="ECO:0000313" key="2">
    <source>
        <dbReference type="EMBL" id="CAK0839042.1"/>
    </source>
</evidence>
<dbReference type="Proteomes" id="UP001189429">
    <property type="component" value="Unassembled WGS sequence"/>
</dbReference>
<evidence type="ECO:0000313" key="3">
    <source>
        <dbReference type="Proteomes" id="UP001189429"/>
    </source>
</evidence>
<feature type="transmembrane region" description="Helical" evidence="1">
    <location>
        <begin position="230"/>
        <end position="248"/>
    </location>
</feature>
<feature type="transmembrane region" description="Helical" evidence="1">
    <location>
        <begin position="207"/>
        <end position="224"/>
    </location>
</feature>
<accession>A0ABN9T256</accession>
<proteinExistence type="predicted"/>
<gene>
    <name evidence="2" type="ORF">PCOR1329_LOCUS34826</name>
</gene>
<comment type="caution">
    <text evidence="2">The sequence shown here is derived from an EMBL/GenBank/DDBJ whole genome shotgun (WGS) entry which is preliminary data.</text>
</comment>
<keyword evidence="1" id="KW-0472">Membrane</keyword>
<sequence>MRLKGSRAGTGQHAVRRQNSLQPPVPLEVLLTWCPIRLHSDGEWLLVYLGDLDICALDDSGCTMQELLDLCSERLDALDVEARQRVTPEGGAGFAAVVDLRSATPAQLGSKWWQVFLPAFVDRIVTSSRGAPGAVYVVRGGRTAQLAASRLLHPLRQVGVHVYVGHDDVKDQEVLVKADLGDVLEQMRRDETCPDDFALRPRTLGRSATLLAAVLATLASATLAGSSVAAAMFLAGLAVGLAGSAAVARRAAPRPSRTFAAPAGRGRCGACPAV</sequence>
<reference evidence="2" key="1">
    <citation type="submission" date="2023-10" db="EMBL/GenBank/DDBJ databases">
        <authorList>
            <person name="Chen Y."/>
            <person name="Shah S."/>
            <person name="Dougan E. K."/>
            <person name="Thang M."/>
            <person name="Chan C."/>
        </authorList>
    </citation>
    <scope>NUCLEOTIDE SEQUENCE [LARGE SCALE GENOMIC DNA]</scope>
</reference>
<keyword evidence="1" id="KW-0812">Transmembrane</keyword>
<evidence type="ECO:0000256" key="1">
    <source>
        <dbReference type="SAM" id="Phobius"/>
    </source>
</evidence>
<name>A0ABN9T256_9DINO</name>
<organism evidence="2 3">
    <name type="scientific">Prorocentrum cordatum</name>
    <dbReference type="NCBI Taxonomy" id="2364126"/>
    <lineage>
        <taxon>Eukaryota</taxon>
        <taxon>Sar</taxon>
        <taxon>Alveolata</taxon>
        <taxon>Dinophyceae</taxon>
        <taxon>Prorocentrales</taxon>
        <taxon>Prorocentraceae</taxon>
        <taxon>Prorocentrum</taxon>
    </lineage>
</organism>
<keyword evidence="3" id="KW-1185">Reference proteome</keyword>
<dbReference type="EMBL" id="CAUYUJ010014264">
    <property type="protein sequence ID" value="CAK0839042.1"/>
    <property type="molecule type" value="Genomic_DNA"/>
</dbReference>